<dbReference type="PRINTS" id="PR00985">
    <property type="entry name" value="TRNASYNTHLEU"/>
</dbReference>
<reference evidence="15" key="1">
    <citation type="submission" date="2018-06" db="EMBL/GenBank/DDBJ databases">
        <authorList>
            <person name="Zhirakovskaya E."/>
        </authorList>
    </citation>
    <scope>NUCLEOTIDE SEQUENCE</scope>
</reference>
<evidence type="ECO:0000259" key="12">
    <source>
        <dbReference type="Pfam" id="PF08264"/>
    </source>
</evidence>
<evidence type="ECO:0000256" key="6">
    <source>
        <dbReference type="ARBA" id="ARBA00022840"/>
    </source>
</evidence>
<dbReference type="Pfam" id="PF00133">
    <property type="entry name" value="tRNA-synt_1"/>
    <property type="match status" value="2"/>
</dbReference>
<dbReference type="Gene3D" id="3.10.20.590">
    <property type="match status" value="1"/>
</dbReference>
<dbReference type="SUPFAM" id="SSF50677">
    <property type="entry name" value="ValRS/IleRS/LeuRS editing domain"/>
    <property type="match status" value="1"/>
</dbReference>
<accession>A0A3B0SU72</accession>
<dbReference type="EC" id="6.1.1.4" evidence="2"/>
<dbReference type="Pfam" id="PF13603">
    <property type="entry name" value="tRNA-synt_1_2"/>
    <property type="match status" value="1"/>
</dbReference>
<comment type="catalytic activity">
    <reaction evidence="10">
        <text>tRNA(Leu) + L-leucine + ATP = L-leucyl-tRNA(Leu) + AMP + diphosphate</text>
        <dbReference type="Rhea" id="RHEA:11688"/>
        <dbReference type="Rhea" id="RHEA-COMP:9613"/>
        <dbReference type="Rhea" id="RHEA-COMP:9622"/>
        <dbReference type="ChEBI" id="CHEBI:30616"/>
        <dbReference type="ChEBI" id="CHEBI:33019"/>
        <dbReference type="ChEBI" id="CHEBI:57427"/>
        <dbReference type="ChEBI" id="CHEBI:78442"/>
        <dbReference type="ChEBI" id="CHEBI:78494"/>
        <dbReference type="ChEBI" id="CHEBI:456215"/>
        <dbReference type="EC" id="6.1.1.4"/>
    </reaction>
</comment>
<feature type="domain" description="Methionyl/Leucyl tRNA synthetase" evidence="13">
    <location>
        <begin position="38"/>
        <end position="172"/>
    </location>
</feature>
<dbReference type="Gene3D" id="2.20.28.290">
    <property type="match status" value="1"/>
</dbReference>
<sequence>MTSERYNPRLAEPKWQQAWNDQGCFTAKENSSDPKYYVLEMFPYPSGRIHMGHVRNYAMGDVIARYKRARGFNVLHPMGWDAFGMPAENAAMEHGVQPREWTYQNIAAMRTQLKSMGLSIDWDREFATCDVEYYGQQQAIFLDFLKAGLVERRKSIVNWDPVDNTVLANEQVIDGKGWRSGATVEKKELSQWFLKISNYSQELLDALDDLPGWPEKVRTMQKNWIGRSQGLEFSFELEDGDGNLLDEKLTVFTTRHDTIFGASFCAVAADHPISIKASKDAPEIEQFRKECASLGTSEEVIEQAEKKGIPLDIYARHPFKKGARLPVYAANFVLMSYGEGAVFGCPAHDQRDLDFANKYGLPVVPVVAPADQLDMTITDTAYTDNDGENTVMINSDFLDGLSVEEAKKEIAQRFERSGSGKEKINFRLRDWGISRQRYWGCPIPVVHCGDCGIVPLSKSDLPVVLPDAANFDKPGNPLDRNEEWKMASCPDCGQNATRETDTFDTFVDSSWYYARFCSPRADIPVEPDKANYWLPVDQYIGGIEHAILHLLYSRFFSRGMKLTGHLDVKEPFANLFTQGMVIHETFKCETQGWVLPSEVIMKNGQWFHCDSGKKLTIGPAEKMSKSKKNVVDPEEIIQQYGADTARWFMLSDSPPERDIEWTATGAEGAWKFSQKLWRCVSTISVLSADAPETAPETISDSAQQLRKACHKTLSLIGDDIEALRFNRAIAHVHEFVNHLSTTLRADSQDPGDLYALVESASVLCHIISPMMPHLAQECWSELGNQTLLATELWPKADKNLLHEDSVSIAVQINGKRRAEITIAKNAEKSEIEELALGLENITRNLQGLTVRKVIVVPDRIVNIVAN</sequence>
<dbReference type="FunFam" id="3.10.20.590:FF:000001">
    <property type="entry name" value="Leucine--tRNA ligase"/>
    <property type="match status" value="1"/>
</dbReference>
<keyword evidence="5" id="KW-0547">Nucleotide-binding</keyword>
<dbReference type="InterPro" id="IPR002300">
    <property type="entry name" value="aa-tRNA-synth_Ia"/>
</dbReference>
<dbReference type="SUPFAM" id="SSF52374">
    <property type="entry name" value="Nucleotidylyl transferase"/>
    <property type="match status" value="1"/>
</dbReference>
<comment type="similarity">
    <text evidence="1">Belongs to the class-I aminoacyl-tRNA synthetase family.</text>
</comment>
<gene>
    <name evidence="15" type="ORF">MNBD_ALPHA08-1726</name>
</gene>
<name>A0A3B0SU72_9ZZZZ</name>
<feature type="domain" description="Leucyl-tRNA synthetase editing" evidence="14">
    <location>
        <begin position="222"/>
        <end position="414"/>
    </location>
</feature>
<evidence type="ECO:0000256" key="8">
    <source>
        <dbReference type="ARBA" id="ARBA00023146"/>
    </source>
</evidence>
<evidence type="ECO:0000256" key="4">
    <source>
        <dbReference type="ARBA" id="ARBA00022598"/>
    </source>
</evidence>
<feature type="domain" description="Methionyl/Valyl/Leucyl/Isoleucyl-tRNA synthetase anticodon-binding" evidence="12">
    <location>
        <begin position="705"/>
        <end position="830"/>
    </location>
</feature>
<keyword evidence="8 15" id="KW-0030">Aminoacyl-tRNA synthetase</keyword>
<dbReference type="FunFam" id="3.40.50.620:FF:000056">
    <property type="entry name" value="Leucine--tRNA ligase"/>
    <property type="match status" value="1"/>
</dbReference>
<dbReference type="Pfam" id="PF08264">
    <property type="entry name" value="Anticodon_1"/>
    <property type="match status" value="1"/>
</dbReference>
<keyword evidence="6" id="KW-0067">ATP-binding</keyword>
<dbReference type="CDD" id="cd07958">
    <property type="entry name" value="Anticodon_Ia_Leu_BEm"/>
    <property type="match status" value="1"/>
</dbReference>
<dbReference type="GO" id="GO:0002161">
    <property type="term" value="F:aminoacyl-tRNA deacylase activity"/>
    <property type="evidence" value="ECO:0007669"/>
    <property type="project" value="InterPro"/>
</dbReference>
<evidence type="ECO:0000259" key="11">
    <source>
        <dbReference type="Pfam" id="PF00133"/>
    </source>
</evidence>
<dbReference type="Pfam" id="PF09334">
    <property type="entry name" value="tRNA-synt_1g"/>
    <property type="match status" value="1"/>
</dbReference>
<dbReference type="GO" id="GO:0006429">
    <property type="term" value="P:leucyl-tRNA aminoacylation"/>
    <property type="evidence" value="ECO:0007669"/>
    <property type="project" value="InterPro"/>
</dbReference>
<evidence type="ECO:0000256" key="2">
    <source>
        <dbReference type="ARBA" id="ARBA00013164"/>
    </source>
</evidence>
<dbReference type="FunFam" id="1.10.730.10:FF:000002">
    <property type="entry name" value="Leucine--tRNA ligase"/>
    <property type="match status" value="1"/>
</dbReference>
<keyword evidence="7" id="KW-0648">Protein biosynthesis</keyword>
<organism evidence="15">
    <name type="scientific">hydrothermal vent metagenome</name>
    <dbReference type="NCBI Taxonomy" id="652676"/>
    <lineage>
        <taxon>unclassified sequences</taxon>
        <taxon>metagenomes</taxon>
        <taxon>ecological metagenomes</taxon>
    </lineage>
</organism>
<feature type="domain" description="Aminoacyl-tRNA synthetase class Ia" evidence="11">
    <location>
        <begin position="621"/>
        <end position="661"/>
    </location>
</feature>
<dbReference type="NCBIfam" id="TIGR00396">
    <property type="entry name" value="leuS_bact"/>
    <property type="match status" value="1"/>
</dbReference>
<evidence type="ECO:0000256" key="9">
    <source>
        <dbReference type="ARBA" id="ARBA00030520"/>
    </source>
</evidence>
<dbReference type="FunFam" id="3.40.50.620:FF:000003">
    <property type="entry name" value="Leucine--tRNA ligase"/>
    <property type="match status" value="1"/>
</dbReference>
<dbReference type="InterPro" id="IPR025709">
    <property type="entry name" value="Leu_tRNA-synth_edit"/>
</dbReference>
<feature type="domain" description="Aminoacyl-tRNA synthetase class Ia" evidence="11">
    <location>
        <begin position="428"/>
        <end position="584"/>
    </location>
</feature>
<dbReference type="SUPFAM" id="SSF47323">
    <property type="entry name" value="Anticodon-binding domain of a subclass of class I aminoacyl-tRNA synthetases"/>
    <property type="match status" value="1"/>
</dbReference>
<dbReference type="InterPro" id="IPR002302">
    <property type="entry name" value="Leu-tRNA-ligase"/>
</dbReference>
<protein>
    <recommendedName>
        <fullName evidence="2">leucine--tRNA ligase</fullName>
        <ecNumber evidence="2">6.1.1.4</ecNumber>
    </recommendedName>
    <alternativeName>
        <fullName evidence="9">Leucyl-tRNA synthetase</fullName>
    </alternativeName>
</protein>
<evidence type="ECO:0000256" key="1">
    <source>
        <dbReference type="ARBA" id="ARBA00005594"/>
    </source>
</evidence>
<keyword evidence="4 15" id="KW-0436">Ligase</keyword>
<evidence type="ECO:0000313" key="15">
    <source>
        <dbReference type="EMBL" id="VAV98345.1"/>
    </source>
</evidence>
<dbReference type="InterPro" id="IPR014729">
    <property type="entry name" value="Rossmann-like_a/b/a_fold"/>
</dbReference>
<dbReference type="InterPro" id="IPR013155">
    <property type="entry name" value="M/V/L/I-tRNA-synth_anticd-bd"/>
</dbReference>
<evidence type="ECO:0000259" key="14">
    <source>
        <dbReference type="Pfam" id="PF13603"/>
    </source>
</evidence>
<evidence type="ECO:0000256" key="3">
    <source>
        <dbReference type="ARBA" id="ARBA00022490"/>
    </source>
</evidence>
<evidence type="ECO:0000256" key="7">
    <source>
        <dbReference type="ARBA" id="ARBA00022917"/>
    </source>
</evidence>
<dbReference type="PROSITE" id="PS00178">
    <property type="entry name" value="AA_TRNA_LIGASE_I"/>
    <property type="match status" value="1"/>
</dbReference>
<dbReference type="EMBL" id="UOEC01000152">
    <property type="protein sequence ID" value="VAV98345.1"/>
    <property type="molecule type" value="Genomic_DNA"/>
</dbReference>
<dbReference type="InterPro" id="IPR009080">
    <property type="entry name" value="tRNAsynth_Ia_anticodon-bd"/>
</dbReference>
<keyword evidence="3" id="KW-0963">Cytoplasm</keyword>
<dbReference type="PANTHER" id="PTHR43740">
    <property type="entry name" value="LEUCYL-TRNA SYNTHETASE"/>
    <property type="match status" value="1"/>
</dbReference>
<dbReference type="Gene3D" id="1.10.730.10">
    <property type="entry name" value="Isoleucyl-tRNA Synthetase, Domain 1"/>
    <property type="match status" value="1"/>
</dbReference>
<dbReference type="Gene3D" id="3.40.50.620">
    <property type="entry name" value="HUPs"/>
    <property type="match status" value="2"/>
</dbReference>
<dbReference type="PANTHER" id="PTHR43740:SF2">
    <property type="entry name" value="LEUCINE--TRNA LIGASE, MITOCHONDRIAL"/>
    <property type="match status" value="1"/>
</dbReference>
<dbReference type="InterPro" id="IPR009008">
    <property type="entry name" value="Val/Leu/Ile-tRNA-synth_edit"/>
</dbReference>
<dbReference type="InterPro" id="IPR001412">
    <property type="entry name" value="aa-tRNA-synth_I_CS"/>
</dbReference>
<evidence type="ECO:0000256" key="10">
    <source>
        <dbReference type="ARBA" id="ARBA00047469"/>
    </source>
</evidence>
<dbReference type="GO" id="GO:0004823">
    <property type="term" value="F:leucine-tRNA ligase activity"/>
    <property type="evidence" value="ECO:0007669"/>
    <property type="project" value="UniProtKB-EC"/>
</dbReference>
<dbReference type="AlphaFoldDB" id="A0A3B0SU72"/>
<dbReference type="GO" id="GO:0005829">
    <property type="term" value="C:cytosol"/>
    <property type="evidence" value="ECO:0007669"/>
    <property type="project" value="TreeGrafter"/>
</dbReference>
<dbReference type="GO" id="GO:0005524">
    <property type="term" value="F:ATP binding"/>
    <property type="evidence" value="ECO:0007669"/>
    <property type="project" value="UniProtKB-KW"/>
</dbReference>
<dbReference type="HAMAP" id="MF_00049_B">
    <property type="entry name" value="Leu_tRNA_synth_B"/>
    <property type="match status" value="1"/>
</dbReference>
<evidence type="ECO:0000259" key="13">
    <source>
        <dbReference type="Pfam" id="PF09334"/>
    </source>
</evidence>
<dbReference type="InterPro" id="IPR015413">
    <property type="entry name" value="Methionyl/Leucyl_tRNA_Synth"/>
</dbReference>
<proteinExistence type="inferred from homology"/>
<dbReference type="CDD" id="cd00812">
    <property type="entry name" value="LeuRS_core"/>
    <property type="match status" value="1"/>
</dbReference>
<evidence type="ECO:0000256" key="5">
    <source>
        <dbReference type="ARBA" id="ARBA00022741"/>
    </source>
</evidence>